<name>A0A2N7VLQ9_9BURK</name>
<dbReference type="OrthoDB" id="9009827at2"/>
<dbReference type="AlphaFoldDB" id="A0A2N7VLQ9"/>
<comment type="caution">
    <text evidence="1">The sequence shown here is derived from an EMBL/GenBank/DDBJ whole genome shotgun (WGS) entry which is preliminary data.</text>
</comment>
<protein>
    <submittedName>
        <fullName evidence="1">Uncharacterized protein</fullName>
    </submittedName>
</protein>
<accession>A0A2N7VLQ9</accession>
<dbReference type="EMBL" id="PNYA01000016">
    <property type="protein sequence ID" value="PMS18088.1"/>
    <property type="molecule type" value="Genomic_DNA"/>
</dbReference>
<sequence>MRHIEWVDKARHWVDSTLHWTAVKAAVHNAIEQEREPEWVIAYGTADGFCCLHQGEALEFADIEDVRAWASDVDVSVYFIGL</sequence>
<gene>
    <name evidence="1" type="ORF">C0Z18_17780</name>
</gene>
<dbReference type="RefSeq" id="WP_102646744.1">
    <property type="nucleotide sequence ID" value="NZ_PNYA01000016.1"/>
</dbReference>
<reference evidence="1 2" key="1">
    <citation type="submission" date="2018-01" db="EMBL/GenBank/DDBJ databases">
        <title>Whole genome analyses suggest that Burkholderia sensu lato contains two further novel genera in the rhizoxinica-symbiotica group Mycetohabitans gen. nov., and Trinickia gen. nov.: implications for the evolution of diazotrophy and nodulation in the Burkholderiaceae.</title>
        <authorList>
            <person name="Estrada-de los Santos P."/>
            <person name="Palmer M."/>
            <person name="Chavez-Ramirez B."/>
            <person name="Beukes C."/>
            <person name="Steenkamp E.T."/>
            <person name="Hirsch A.M."/>
            <person name="Manyaka P."/>
            <person name="Maluk M."/>
            <person name="Lafos M."/>
            <person name="Crook M."/>
            <person name="Gross E."/>
            <person name="Simon M.F."/>
            <person name="Bueno dos Reis Junior F."/>
            <person name="Poole P.S."/>
            <person name="Venter S.N."/>
            <person name="James E.K."/>
        </authorList>
    </citation>
    <scope>NUCLEOTIDE SEQUENCE [LARGE SCALE GENOMIC DNA]</scope>
    <source>
        <strain evidence="1 2">GIMN1.004</strain>
    </source>
</reference>
<keyword evidence="2" id="KW-1185">Reference proteome</keyword>
<evidence type="ECO:0000313" key="2">
    <source>
        <dbReference type="Proteomes" id="UP000235616"/>
    </source>
</evidence>
<evidence type="ECO:0000313" key="1">
    <source>
        <dbReference type="EMBL" id="PMS18088.1"/>
    </source>
</evidence>
<dbReference type="Proteomes" id="UP000235616">
    <property type="component" value="Unassembled WGS sequence"/>
</dbReference>
<proteinExistence type="predicted"/>
<organism evidence="1 2">
    <name type="scientific">Trinickia dabaoshanensis</name>
    <dbReference type="NCBI Taxonomy" id="564714"/>
    <lineage>
        <taxon>Bacteria</taxon>
        <taxon>Pseudomonadati</taxon>
        <taxon>Pseudomonadota</taxon>
        <taxon>Betaproteobacteria</taxon>
        <taxon>Burkholderiales</taxon>
        <taxon>Burkholderiaceae</taxon>
        <taxon>Trinickia</taxon>
    </lineage>
</organism>